<accession>A0ABD2CHV1</accession>
<reference evidence="1 2" key="1">
    <citation type="journal article" date="2024" name="Ann. Entomol. Soc. Am.">
        <title>Genomic analyses of the southern and eastern yellowjacket wasps (Hymenoptera: Vespidae) reveal evolutionary signatures of social life.</title>
        <authorList>
            <person name="Catto M.A."/>
            <person name="Caine P.B."/>
            <person name="Orr S.E."/>
            <person name="Hunt B.G."/>
            <person name="Goodisman M.A.D."/>
        </authorList>
    </citation>
    <scope>NUCLEOTIDE SEQUENCE [LARGE SCALE GENOMIC DNA]</scope>
    <source>
        <strain evidence="1">232</strain>
        <tissue evidence="1">Head and thorax</tissue>
    </source>
</reference>
<name>A0ABD2CHV1_VESMC</name>
<proteinExistence type="predicted"/>
<organism evidence="1 2">
    <name type="scientific">Vespula maculifrons</name>
    <name type="common">Eastern yellow jacket</name>
    <name type="synonym">Wasp</name>
    <dbReference type="NCBI Taxonomy" id="7453"/>
    <lineage>
        <taxon>Eukaryota</taxon>
        <taxon>Metazoa</taxon>
        <taxon>Ecdysozoa</taxon>
        <taxon>Arthropoda</taxon>
        <taxon>Hexapoda</taxon>
        <taxon>Insecta</taxon>
        <taxon>Pterygota</taxon>
        <taxon>Neoptera</taxon>
        <taxon>Endopterygota</taxon>
        <taxon>Hymenoptera</taxon>
        <taxon>Apocrita</taxon>
        <taxon>Aculeata</taxon>
        <taxon>Vespoidea</taxon>
        <taxon>Vespidae</taxon>
        <taxon>Vespinae</taxon>
        <taxon>Vespula</taxon>
    </lineage>
</organism>
<evidence type="ECO:0000313" key="2">
    <source>
        <dbReference type="Proteomes" id="UP001607303"/>
    </source>
</evidence>
<sequence>MMGLGTNTEMANISGNNKNSMVKQCRVKHCVYIGGHWPPLKDGMLYVALFPSQGTKKFESPSTTRESHHSRNVIRKETLKATNIMFMGLDYEENNVS</sequence>
<evidence type="ECO:0000313" key="1">
    <source>
        <dbReference type="EMBL" id="KAL2744656.1"/>
    </source>
</evidence>
<dbReference type="Proteomes" id="UP001607303">
    <property type="component" value="Unassembled WGS sequence"/>
</dbReference>
<keyword evidence="2" id="KW-1185">Reference proteome</keyword>
<protein>
    <submittedName>
        <fullName evidence="1">Uncharacterized protein</fullName>
    </submittedName>
</protein>
<dbReference type="EMBL" id="JAYRBN010000050">
    <property type="protein sequence ID" value="KAL2744656.1"/>
    <property type="molecule type" value="Genomic_DNA"/>
</dbReference>
<gene>
    <name evidence="1" type="ORF">V1477_007198</name>
</gene>
<dbReference type="AlphaFoldDB" id="A0ABD2CHV1"/>
<comment type="caution">
    <text evidence="1">The sequence shown here is derived from an EMBL/GenBank/DDBJ whole genome shotgun (WGS) entry which is preliminary data.</text>
</comment>